<keyword evidence="2" id="KW-1185">Reference proteome</keyword>
<dbReference type="InterPro" id="IPR036412">
    <property type="entry name" value="HAD-like_sf"/>
</dbReference>
<dbReference type="PRINTS" id="PR00413">
    <property type="entry name" value="HADHALOGNASE"/>
</dbReference>
<dbReference type="AlphaFoldDB" id="A0AAX2ZBI5"/>
<name>A0AAX2ZBI5_9FIRM</name>
<proteinExistence type="predicted"/>
<dbReference type="InterPro" id="IPR050155">
    <property type="entry name" value="HAD-like_hydrolase_sf"/>
</dbReference>
<dbReference type="InterPro" id="IPR006439">
    <property type="entry name" value="HAD-SF_hydro_IA"/>
</dbReference>
<dbReference type="Gene3D" id="1.10.150.240">
    <property type="entry name" value="Putative phosphatase, domain 2"/>
    <property type="match status" value="1"/>
</dbReference>
<dbReference type="RefSeq" id="WP_228415425.1">
    <property type="nucleotide sequence ID" value="NZ_CP081135.1"/>
</dbReference>
<dbReference type="GO" id="GO:0006281">
    <property type="term" value="P:DNA repair"/>
    <property type="evidence" value="ECO:0007669"/>
    <property type="project" value="TreeGrafter"/>
</dbReference>
<dbReference type="SFLD" id="SFLDG01129">
    <property type="entry name" value="C1.5:_HAD__Beta-PGM__Phosphata"/>
    <property type="match status" value="1"/>
</dbReference>
<dbReference type="Proteomes" id="UP001198983">
    <property type="component" value="Chromosome"/>
</dbReference>
<dbReference type="Pfam" id="PF13419">
    <property type="entry name" value="HAD_2"/>
    <property type="match status" value="1"/>
</dbReference>
<organism evidence="1 2">
    <name type="scientific">Terrisporobacter hibernicus</name>
    <dbReference type="NCBI Taxonomy" id="2813371"/>
    <lineage>
        <taxon>Bacteria</taxon>
        <taxon>Bacillati</taxon>
        <taxon>Bacillota</taxon>
        <taxon>Clostridia</taxon>
        <taxon>Peptostreptococcales</taxon>
        <taxon>Peptostreptococcaceae</taxon>
        <taxon>Terrisporobacter</taxon>
    </lineage>
</organism>
<dbReference type="InterPro" id="IPR023198">
    <property type="entry name" value="PGP-like_dom2"/>
</dbReference>
<dbReference type="Gene3D" id="3.40.50.1000">
    <property type="entry name" value="HAD superfamily/HAD-like"/>
    <property type="match status" value="1"/>
</dbReference>
<dbReference type="PANTHER" id="PTHR43434">
    <property type="entry name" value="PHOSPHOGLYCOLATE PHOSPHATASE"/>
    <property type="match status" value="1"/>
</dbReference>
<accession>A0AAX2ZBI5</accession>
<dbReference type="EMBL" id="CP081135">
    <property type="protein sequence ID" value="UEL46623.1"/>
    <property type="molecule type" value="Genomic_DNA"/>
</dbReference>
<dbReference type="SUPFAM" id="SSF56784">
    <property type="entry name" value="HAD-like"/>
    <property type="match status" value="1"/>
</dbReference>
<dbReference type="SFLD" id="SFLDG01135">
    <property type="entry name" value="C1.5.6:_HAD__Beta-PGM__Phospha"/>
    <property type="match status" value="1"/>
</dbReference>
<dbReference type="InterPro" id="IPR041492">
    <property type="entry name" value="HAD_2"/>
</dbReference>
<dbReference type="KEGG" id="tem:JW646_13365"/>
<evidence type="ECO:0000313" key="1">
    <source>
        <dbReference type="EMBL" id="UEL46623.1"/>
    </source>
</evidence>
<gene>
    <name evidence="1" type="ORF">JW646_13365</name>
</gene>
<protein>
    <submittedName>
        <fullName evidence="1">HAD family hydrolase</fullName>
    </submittedName>
</protein>
<dbReference type="NCBIfam" id="TIGR01549">
    <property type="entry name" value="HAD-SF-IA-v1"/>
    <property type="match status" value="1"/>
</dbReference>
<evidence type="ECO:0000313" key="2">
    <source>
        <dbReference type="Proteomes" id="UP001198983"/>
    </source>
</evidence>
<dbReference type="SFLD" id="SFLDS00003">
    <property type="entry name" value="Haloacid_Dehalogenase"/>
    <property type="match status" value="1"/>
</dbReference>
<reference evidence="1 2" key="1">
    <citation type="journal article" date="2023" name="Int. J. Syst. Evol. Microbiol.">
        <title>Terrisporobacter hibernicus sp. nov., isolated from bovine faeces in Northern Ireland.</title>
        <authorList>
            <person name="Mitchell M."/>
            <person name="Nguyen S.V."/>
            <person name="Connor M."/>
            <person name="Fairley D.J."/>
            <person name="Donoghue O."/>
            <person name="Marshall H."/>
            <person name="Koolman L."/>
            <person name="McMullan G."/>
            <person name="Schaffer K.E."/>
            <person name="McGrath J.W."/>
            <person name="Fanning S."/>
        </authorList>
    </citation>
    <scope>NUCLEOTIDE SEQUENCE [LARGE SCALE GENOMIC DNA]</scope>
    <source>
        <strain evidence="1 2">MCA3</strain>
    </source>
</reference>
<dbReference type="InterPro" id="IPR023214">
    <property type="entry name" value="HAD_sf"/>
</dbReference>
<keyword evidence="1" id="KW-0378">Hydrolase</keyword>
<dbReference type="PANTHER" id="PTHR43434:SF26">
    <property type="entry name" value="PYROPHOSPHATASE PPAX"/>
    <property type="match status" value="1"/>
</dbReference>
<dbReference type="GO" id="GO:0005829">
    <property type="term" value="C:cytosol"/>
    <property type="evidence" value="ECO:0007669"/>
    <property type="project" value="TreeGrafter"/>
</dbReference>
<dbReference type="GO" id="GO:0008967">
    <property type="term" value="F:phosphoglycolate phosphatase activity"/>
    <property type="evidence" value="ECO:0007669"/>
    <property type="project" value="TreeGrafter"/>
</dbReference>
<sequence>MYKLIVFDIDGTLLDTESAVLKGLQKCLNEHHNIKVNLKDLEFAIGMPGDEVFSNFGISDNGFSYSKWIKYVDDYKEEIKLFDEIEDTLEYLRKNNVILAIATSKTRFEYDTTVKHFNINHYFDYVVCIDEVEHPKPSADSLLKILQQSKIPAEEALFIGDTYFDIECARNAQIDFGLALWGAHEKCKSMCDIHFSTPKELCKTNILDSVNA</sequence>